<protein>
    <submittedName>
        <fullName evidence="2">DNA-binding phage protein</fullName>
    </submittedName>
</protein>
<keyword evidence="2" id="KW-0238">DNA-binding</keyword>
<keyword evidence="3" id="KW-1185">Reference proteome</keyword>
<proteinExistence type="predicted"/>
<dbReference type="Proteomes" id="UP001204798">
    <property type="component" value="Unassembled WGS sequence"/>
</dbReference>
<evidence type="ECO:0000313" key="3">
    <source>
        <dbReference type="Proteomes" id="UP001204798"/>
    </source>
</evidence>
<name>A0ABT2EJM0_9BACT</name>
<sequence>MKFRSLQEWKEAVLKEKERLRRELAKLPYEEKVARLKRMQQVAREVAKVREQLRRQIDNGRQRSE</sequence>
<evidence type="ECO:0000313" key="2">
    <source>
        <dbReference type="EMBL" id="MCS3918152.1"/>
    </source>
</evidence>
<accession>A0ABT2EJM0</accession>
<comment type="caution">
    <text evidence="2">The sequence shown here is derived from an EMBL/GenBank/DDBJ whole genome shotgun (WGS) entry which is preliminary data.</text>
</comment>
<gene>
    <name evidence="2" type="ORF">M2350_000549</name>
</gene>
<feature type="coiled-coil region" evidence="1">
    <location>
        <begin position="6"/>
        <end position="63"/>
    </location>
</feature>
<dbReference type="EMBL" id="JANUCP010000001">
    <property type="protein sequence ID" value="MCS3918152.1"/>
    <property type="molecule type" value="Genomic_DNA"/>
</dbReference>
<keyword evidence="1" id="KW-0175">Coiled coil</keyword>
<organism evidence="2 3">
    <name type="scientific">Candidatus Fervidibacter sacchari</name>
    <dbReference type="NCBI Taxonomy" id="1448929"/>
    <lineage>
        <taxon>Bacteria</taxon>
        <taxon>Candidatus Fervidibacterota</taxon>
        <taxon>Candidatus Fervidibacter</taxon>
    </lineage>
</organism>
<dbReference type="GO" id="GO:0003677">
    <property type="term" value="F:DNA binding"/>
    <property type="evidence" value="ECO:0007669"/>
    <property type="project" value="UniProtKB-KW"/>
</dbReference>
<evidence type="ECO:0000256" key="1">
    <source>
        <dbReference type="SAM" id="Coils"/>
    </source>
</evidence>
<reference evidence="2 3" key="1">
    <citation type="submission" date="2022-08" db="EMBL/GenBank/DDBJ databases">
        <title>Bacterial and archaeal communities from various locations to study Microbial Dark Matter (Phase II).</title>
        <authorList>
            <person name="Stepanauskas R."/>
        </authorList>
    </citation>
    <scope>NUCLEOTIDE SEQUENCE [LARGE SCALE GENOMIC DNA]</scope>
    <source>
        <strain evidence="2 3">PD1</strain>
    </source>
</reference>
<dbReference type="RefSeq" id="WP_029666258.1">
    <property type="nucleotide sequence ID" value="NZ_CP130454.1"/>
</dbReference>